<comment type="caution">
    <text evidence="1">The sequence shown here is derived from an EMBL/GenBank/DDBJ whole genome shotgun (WGS) entry which is preliminary data.</text>
</comment>
<dbReference type="SFLD" id="SFLDS00003">
    <property type="entry name" value="Haloacid_Dehalogenase"/>
    <property type="match status" value="1"/>
</dbReference>
<dbReference type="NCBIfam" id="TIGR00099">
    <property type="entry name" value="Cof-subfamily"/>
    <property type="match status" value="1"/>
</dbReference>
<dbReference type="SFLD" id="SFLDG01140">
    <property type="entry name" value="C2.B:_Phosphomannomutase_and_P"/>
    <property type="match status" value="1"/>
</dbReference>
<dbReference type="Pfam" id="PF08282">
    <property type="entry name" value="Hydrolase_3"/>
    <property type="match status" value="1"/>
</dbReference>
<accession>A0A926Q3H8</accession>
<dbReference type="SUPFAM" id="SSF56784">
    <property type="entry name" value="HAD-like"/>
    <property type="match status" value="1"/>
</dbReference>
<proteinExistence type="predicted"/>
<dbReference type="InterPro" id="IPR000150">
    <property type="entry name" value="Cof"/>
</dbReference>
<gene>
    <name evidence="1" type="ORF">IBL28_13280</name>
</gene>
<name>A0A926Q3H8_9FLAO</name>
<dbReference type="SFLD" id="SFLDG01144">
    <property type="entry name" value="C2.B.4:_PGP_Like"/>
    <property type="match status" value="1"/>
</dbReference>
<organism evidence="1 2">
    <name type="scientific">Sinomicrobium weinanense</name>
    <dbReference type="NCBI Taxonomy" id="2842200"/>
    <lineage>
        <taxon>Bacteria</taxon>
        <taxon>Pseudomonadati</taxon>
        <taxon>Bacteroidota</taxon>
        <taxon>Flavobacteriia</taxon>
        <taxon>Flavobacteriales</taxon>
        <taxon>Flavobacteriaceae</taxon>
        <taxon>Sinomicrobium</taxon>
    </lineage>
</organism>
<dbReference type="GO" id="GO:0005829">
    <property type="term" value="C:cytosol"/>
    <property type="evidence" value="ECO:0007669"/>
    <property type="project" value="TreeGrafter"/>
</dbReference>
<keyword evidence="2" id="KW-1185">Reference proteome</keyword>
<dbReference type="InterPro" id="IPR006379">
    <property type="entry name" value="HAD-SF_hydro_IIB"/>
</dbReference>
<keyword evidence="1" id="KW-0378">Hydrolase</keyword>
<protein>
    <submittedName>
        <fullName evidence="1">HAD family hydrolase</fullName>
    </submittedName>
</protein>
<dbReference type="AlphaFoldDB" id="A0A926Q3H8"/>
<dbReference type="Gene3D" id="3.30.1240.10">
    <property type="match status" value="1"/>
</dbReference>
<dbReference type="PANTHER" id="PTHR10000">
    <property type="entry name" value="PHOSPHOSERINE PHOSPHATASE"/>
    <property type="match status" value="1"/>
</dbReference>
<evidence type="ECO:0000313" key="2">
    <source>
        <dbReference type="Proteomes" id="UP000653730"/>
    </source>
</evidence>
<dbReference type="NCBIfam" id="TIGR01484">
    <property type="entry name" value="HAD-SF-IIB"/>
    <property type="match status" value="1"/>
</dbReference>
<dbReference type="PANTHER" id="PTHR10000:SF8">
    <property type="entry name" value="HAD SUPERFAMILY HYDROLASE-LIKE, TYPE 3"/>
    <property type="match status" value="1"/>
</dbReference>
<dbReference type="InterPro" id="IPR036412">
    <property type="entry name" value="HAD-like_sf"/>
</dbReference>
<dbReference type="Gene3D" id="3.40.50.1000">
    <property type="entry name" value="HAD superfamily/HAD-like"/>
    <property type="match status" value="1"/>
</dbReference>
<dbReference type="EMBL" id="JACVDC010000041">
    <property type="protein sequence ID" value="MBC9796944.1"/>
    <property type="molecule type" value="Genomic_DNA"/>
</dbReference>
<dbReference type="CDD" id="cd07518">
    <property type="entry name" value="HAD_YbiV-Like"/>
    <property type="match status" value="1"/>
</dbReference>
<evidence type="ECO:0000313" key="1">
    <source>
        <dbReference type="EMBL" id="MBC9796944.1"/>
    </source>
</evidence>
<sequence length="274" mass="31449">MDLSQVKLIATDMDGTLLNSKSQVSDRFFELFEELRKHDIHFVAASGRQHHSIVKKLQSIRDNITIIAENGAITRQQEKELLVTPLPGHIVNETVSLLRPIEDAYIVLCGKERAYIETDNTAFENMFKEYYYEYTRVPDLTEIKDDKALKIAVYSFEGSEKNIYPHVRHLESSLQIKVSGENWLDVSSMDANKGHALQELQKLLKVKKEETLVFGDYNNDLEMMEQAYFSYAMKNAHPNVLNAARFQTLSNDEHGVEHILEKLLEARKMAVTGL</sequence>
<dbReference type="Proteomes" id="UP000653730">
    <property type="component" value="Unassembled WGS sequence"/>
</dbReference>
<dbReference type="RefSeq" id="WP_187966086.1">
    <property type="nucleotide sequence ID" value="NZ_JACVDC010000041.1"/>
</dbReference>
<dbReference type="PROSITE" id="PS01228">
    <property type="entry name" value="COF_1"/>
    <property type="match status" value="1"/>
</dbReference>
<dbReference type="GO" id="GO:0016791">
    <property type="term" value="F:phosphatase activity"/>
    <property type="evidence" value="ECO:0007669"/>
    <property type="project" value="UniProtKB-ARBA"/>
</dbReference>
<reference evidence="1 2" key="1">
    <citation type="submission" date="2020-09" db="EMBL/GenBank/DDBJ databases">
        <title>Sinomicrobium weinanense sp. nov., a halophilic bacteria isolated from saline-alkali soil.</title>
        <authorList>
            <person name="Wu P."/>
            <person name="Ren H."/>
            <person name="Mei Y."/>
            <person name="Liang Y."/>
            <person name="Chen Z."/>
        </authorList>
    </citation>
    <scope>NUCLEOTIDE SEQUENCE [LARGE SCALE GENOMIC DNA]</scope>
    <source>
        <strain evidence="1 2">FJxs</strain>
    </source>
</reference>
<dbReference type="GO" id="GO:0000287">
    <property type="term" value="F:magnesium ion binding"/>
    <property type="evidence" value="ECO:0007669"/>
    <property type="project" value="TreeGrafter"/>
</dbReference>
<dbReference type="InterPro" id="IPR023214">
    <property type="entry name" value="HAD_sf"/>
</dbReference>